<protein>
    <recommendedName>
        <fullName evidence="4">DUF3592 domain-containing protein</fullName>
    </recommendedName>
</protein>
<dbReference type="EMBL" id="JACOIK010000004">
    <property type="protein sequence ID" value="MBD1432406.1"/>
    <property type="molecule type" value="Genomic_DNA"/>
</dbReference>
<evidence type="ECO:0000313" key="2">
    <source>
        <dbReference type="EMBL" id="MBD1432406.1"/>
    </source>
</evidence>
<reference evidence="2 3" key="1">
    <citation type="submission" date="2020-08" db="EMBL/GenBank/DDBJ databases">
        <title>Sphingobacterium sp. DN00404 isolated from aquaculture water.</title>
        <authorList>
            <person name="Zhang M."/>
        </authorList>
    </citation>
    <scope>NUCLEOTIDE SEQUENCE [LARGE SCALE GENOMIC DNA]</scope>
    <source>
        <strain evidence="2 3">DN00404</strain>
    </source>
</reference>
<sequence length="86" mass="9803">MSIMYAPLLEYDVKGERKTYTPNARAIPPAYDIGEKVPIVYSAKNYQNVRIVSYWGIYLGSNILLAFSLPMLLIGAGYFLFKWGIF</sequence>
<feature type="transmembrane region" description="Helical" evidence="1">
    <location>
        <begin position="55"/>
        <end position="81"/>
    </location>
</feature>
<organism evidence="2 3">
    <name type="scientific">Sphingobacterium micropteri</name>
    <dbReference type="NCBI Taxonomy" id="2763501"/>
    <lineage>
        <taxon>Bacteria</taxon>
        <taxon>Pseudomonadati</taxon>
        <taxon>Bacteroidota</taxon>
        <taxon>Sphingobacteriia</taxon>
        <taxon>Sphingobacteriales</taxon>
        <taxon>Sphingobacteriaceae</taxon>
        <taxon>Sphingobacterium</taxon>
    </lineage>
</organism>
<accession>A0ABR7YMF8</accession>
<proteinExistence type="predicted"/>
<evidence type="ECO:0000313" key="3">
    <source>
        <dbReference type="Proteomes" id="UP000602759"/>
    </source>
</evidence>
<name>A0ABR7YMF8_9SPHI</name>
<keyword evidence="3" id="KW-1185">Reference proteome</keyword>
<keyword evidence="1" id="KW-1133">Transmembrane helix</keyword>
<keyword evidence="1" id="KW-0812">Transmembrane</keyword>
<keyword evidence="1" id="KW-0472">Membrane</keyword>
<evidence type="ECO:0008006" key="4">
    <source>
        <dbReference type="Google" id="ProtNLM"/>
    </source>
</evidence>
<dbReference type="RefSeq" id="WP_190993435.1">
    <property type="nucleotide sequence ID" value="NZ_JACOIK010000004.1"/>
</dbReference>
<evidence type="ECO:0000256" key="1">
    <source>
        <dbReference type="SAM" id="Phobius"/>
    </source>
</evidence>
<dbReference type="Proteomes" id="UP000602759">
    <property type="component" value="Unassembled WGS sequence"/>
</dbReference>
<comment type="caution">
    <text evidence="2">The sequence shown here is derived from an EMBL/GenBank/DDBJ whole genome shotgun (WGS) entry which is preliminary data.</text>
</comment>
<gene>
    <name evidence="2" type="ORF">H8B06_06185</name>
</gene>